<gene>
    <name evidence="2" type="ORF">DPMN_006575</name>
</gene>
<reference evidence="2" key="1">
    <citation type="journal article" date="2019" name="bioRxiv">
        <title>The Genome of the Zebra Mussel, Dreissena polymorpha: A Resource for Invasive Species Research.</title>
        <authorList>
            <person name="McCartney M.A."/>
            <person name="Auch B."/>
            <person name="Kono T."/>
            <person name="Mallez S."/>
            <person name="Zhang Y."/>
            <person name="Obille A."/>
            <person name="Becker A."/>
            <person name="Abrahante J.E."/>
            <person name="Garbe J."/>
            <person name="Badalamenti J.P."/>
            <person name="Herman A."/>
            <person name="Mangelson H."/>
            <person name="Liachko I."/>
            <person name="Sullivan S."/>
            <person name="Sone E.D."/>
            <person name="Koren S."/>
            <person name="Silverstein K.A.T."/>
            <person name="Beckman K.B."/>
            <person name="Gohl D.M."/>
        </authorList>
    </citation>
    <scope>NUCLEOTIDE SEQUENCE</scope>
    <source>
        <strain evidence="2">Duluth1</strain>
        <tissue evidence="2">Whole animal</tissue>
    </source>
</reference>
<protein>
    <submittedName>
        <fullName evidence="2">Uncharacterized protein</fullName>
    </submittedName>
</protein>
<organism evidence="2 3">
    <name type="scientific">Dreissena polymorpha</name>
    <name type="common">Zebra mussel</name>
    <name type="synonym">Mytilus polymorpha</name>
    <dbReference type="NCBI Taxonomy" id="45954"/>
    <lineage>
        <taxon>Eukaryota</taxon>
        <taxon>Metazoa</taxon>
        <taxon>Spiralia</taxon>
        <taxon>Lophotrochozoa</taxon>
        <taxon>Mollusca</taxon>
        <taxon>Bivalvia</taxon>
        <taxon>Autobranchia</taxon>
        <taxon>Heteroconchia</taxon>
        <taxon>Euheterodonta</taxon>
        <taxon>Imparidentia</taxon>
        <taxon>Neoheterodontei</taxon>
        <taxon>Myida</taxon>
        <taxon>Dreissenoidea</taxon>
        <taxon>Dreissenidae</taxon>
        <taxon>Dreissena</taxon>
    </lineage>
</organism>
<evidence type="ECO:0000313" key="3">
    <source>
        <dbReference type="Proteomes" id="UP000828390"/>
    </source>
</evidence>
<evidence type="ECO:0000313" key="2">
    <source>
        <dbReference type="EMBL" id="KAH3882631.1"/>
    </source>
</evidence>
<name>A0A9D4RV27_DREPO</name>
<proteinExistence type="predicted"/>
<dbReference type="Proteomes" id="UP000828390">
    <property type="component" value="Unassembled WGS sequence"/>
</dbReference>
<reference evidence="2" key="2">
    <citation type="submission" date="2020-11" db="EMBL/GenBank/DDBJ databases">
        <authorList>
            <person name="McCartney M.A."/>
            <person name="Auch B."/>
            <person name="Kono T."/>
            <person name="Mallez S."/>
            <person name="Becker A."/>
            <person name="Gohl D.M."/>
            <person name="Silverstein K.A.T."/>
            <person name="Koren S."/>
            <person name="Bechman K.B."/>
            <person name="Herman A."/>
            <person name="Abrahante J.E."/>
            <person name="Garbe J."/>
        </authorList>
    </citation>
    <scope>NUCLEOTIDE SEQUENCE</scope>
    <source>
        <strain evidence="2">Duluth1</strain>
        <tissue evidence="2">Whole animal</tissue>
    </source>
</reference>
<accession>A0A9D4RV27</accession>
<evidence type="ECO:0000256" key="1">
    <source>
        <dbReference type="SAM" id="MobiDB-lite"/>
    </source>
</evidence>
<comment type="caution">
    <text evidence="2">The sequence shown here is derived from an EMBL/GenBank/DDBJ whole genome shotgun (WGS) entry which is preliminary data.</text>
</comment>
<feature type="region of interest" description="Disordered" evidence="1">
    <location>
        <begin position="1"/>
        <end position="26"/>
    </location>
</feature>
<keyword evidence="3" id="KW-1185">Reference proteome</keyword>
<dbReference type="AlphaFoldDB" id="A0A9D4RV27"/>
<dbReference type="EMBL" id="JAIWYP010000001">
    <property type="protein sequence ID" value="KAH3882631.1"/>
    <property type="molecule type" value="Genomic_DNA"/>
</dbReference>
<sequence length="50" mass="5440">MRSGSADRASSHRQPKVGITTRASNTSNIAPIAQNICNEQAKSVTVRQDW</sequence>